<reference evidence="1 2" key="1">
    <citation type="journal article" date="2014" name="ISME J.">
        <title>Trehalose/2-sulfotrehalose biosynthesis and glycine-betaine uptake are widely spread mechanisms for osmoadaptation in the Halobacteriales.</title>
        <authorList>
            <person name="Youssef N.H."/>
            <person name="Savage-Ashlock K.N."/>
            <person name="McCully A.L."/>
            <person name="Luedtke B."/>
            <person name="Shaw E.I."/>
            <person name="Hoff W.D."/>
            <person name="Elshahed M.S."/>
        </authorList>
    </citation>
    <scope>NUCLEOTIDE SEQUENCE [LARGE SCALE GENOMIC DNA]</scope>
    <source>
        <strain evidence="1 2">DX253</strain>
    </source>
</reference>
<protein>
    <submittedName>
        <fullName evidence="1">Uncharacterized protein</fullName>
    </submittedName>
</protein>
<comment type="caution">
    <text evidence="1">The sequence shown here is derived from an EMBL/GenBank/DDBJ whole genome shotgun (WGS) entry which is preliminary data.</text>
</comment>
<organism evidence="1 2">
    <name type="scientific">Haladaptatus paucihalophilus DX253</name>
    <dbReference type="NCBI Taxonomy" id="797209"/>
    <lineage>
        <taxon>Archaea</taxon>
        <taxon>Methanobacteriati</taxon>
        <taxon>Methanobacteriota</taxon>
        <taxon>Stenosarchaea group</taxon>
        <taxon>Halobacteria</taxon>
        <taxon>Halobacteriales</taxon>
        <taxon>Haladaptataceae</taxon>
        <taxon>Haladaptatus</taxon>
    </lineage>
</organism>
<accession>E7QYW0</accession>
<proteinExistence type="predicted"/>
<gene>
    <name evidence="1" type="ORF">ZOD2009_20003</name>
</gene>
<dbReference type="AlphaFoldDB" id="E7QYW0"/>
<dbReference type="PATRIC" id="fig|797209.4.peg.3918"/>
<name>E7QYW0_HALPU</name>
<evidence type="ECO:0000313" key="2">
    <source>
        <dbReference type="Proteomes" id="UP000003751"/>
    </source>
</evidence>
<evidence type="ECO:0000313" key="1">
    <source>
        <dbReference type="EMBL" id="EFW90376.1"/>
    </source>
</evidence>
<dbReference type="EMBL" id="AEMG01000028">
    <property type="protein sequence ID" value="EFW90376.1"/>
    <property type="molecule type" value="Genomic_DNA"/>
</dbReference>
<dbReference type="Proteomes" id="UP000003751">
    <property type="component" value="Unassembled WGS sequence"/>
</dbReference>
<sequence length="60" mass="6915">MLCGVHGGTVRDRIRTTPERFCSLTSVRCGLRSVSFESVDCILRLRQLFAENVWDRIRTT</sequence>